<dbReference type="Gene3D" id="3.30.420.40">
    <property type="match status" value="2"/>
</dbReference>
<gene>
    <name evidence="2" type="ORF">QRX50_29295</name>
</gene>
<dbReference type="Pfam" id="PF00480">
    <property type="entry name" value="ROK"/>
    <property type="match status" value="1"/>
</dbReference>
<proteinExistence type="inferred from homology"/>
<dbReference type="Gene3D" id="1.10.10.10">
    <property type="entry name" value="Winged helix-like DNA-binding domain superfamily/Winged helix DNA-binding domain"/>
    <property type="match status" value="1"/>
</dbReference>
<evidence type="ECO:0000313" key="3">
    <source>
        <dbReference type="Proteomes" id="UP001236014"/>
    </source>
</evidence>
<dbReference type="InterPro" id="IPR049874">
    <property type="entry name" value="ROK_cs"/>
</dbReference>
<reference evidence="2 3" key="1">
    <citation type="submission" date="2023-06" db="EMBL/GenBank/DDBJ databases">
        <authorList>
            <person name="Oyuntsetseg B."/>
            <person name="Kim S.B."/>
        </authorList>
    </citation>
    <scope>NUCLEOTIDE SEQUENCE [LARGE SCALE GENOMIC DNA]</scope>
    <source>
        <strain evidence="2 3">2-15</strain>
    </source>
</reference>
<evidence type="ECO:0000256" key="1">
    <source>
        <dbReference type="ARBA" id="ARBA00006479"/>
    </source>
</evidence>
<dbReference type="KEGG" id="acab:QRX50_29295"/>
<comment type="similarity">
    <text evidence="1">Belongs to the ROK (NagC/XylR) family.</text>
</comment>
<dbReference type="AlphaFoldDB" id="A0A9Y2IQF5"/>
<dbReference type="InterPro" id="IPR043129">
    <property type="entry name" value="ATPase_NBD"/>
</dbReference>
<dbReference type="SUPFAM" id="SSF53067">
    <property type="entry name" value="Actin-like ATPase domain"/>
    <property type="match status" value="1"/>
</dbReference>
<dbReference type="PROSITE" id="PS01125">
    <property type="entry name" value="ROK"/>
    <property type="match status" value="1"/>
</dbReference>
<dbReference type="InterPro" id="IPR000600">
    <property type="entry name" value="ROK"/>
</dbReference>
<organism evidence="2 3">
    <name type="scientific">Amycolatopsis carbonis</name>
    <dbReference type="NCBI Taxonomy" id="715471"/>
    <lineage>
        <taxon>Bacteria</taxon>
        <taxon>Bacillati</taxon>
        <taxon>Actinomycetota</taxon>
        <taxon>Actinomycetes</taxon>
        <taxon>Pseudonocardiales</taxon>
        <taxon>Pseudonocardiaceae</taxon>
        <taxon>Amycolatopsis</taxon>
    </lineage>
</organism>
<keyword evidence="3" id="KW-1185">Reference proteome</keyword>
<sequence length="384" mass="40355">MSSGYLLWLVRTGKARTRADLQQHTGLSRSTVQQRLKPLFDCGYLRSHGTEDSTGGRPSVLLEFTDDGVVLVADLDTADARLAVVDLDGRRLAEERIALEVATGPVPVLDALDARFRALLEQTGRPPGHVRGIGVGVPGPVEFETGTVRQPPIMPGWDGYPIADHLAGRWAVPVLVDNDANIMALGEHTQQYPESSPLVLVKVSAGIGSGLVFNGGLLRGVDGGAGDIGHIRLPGHDDAVCMCGSRGCLAAVASGGALARRLTERGVPTRSSRELAAHLAAGRPEAVELAREAGRLVGEVLTTVVCMVNPEVLVIAGDLADTHFVTGVREVIYQKALPRATRHLQVTSSSLGDLAGLHGAQAMVLDAAYAPAAVDERLAREGAS</sequence>
<accession>A0A9Y2IQF5</accession>
<dbReference type="PANTHER" id="PTHR18964">
    <property type="entry name" value="ROK (REPRESSOR, ORF, KINASE) FAMILY"/>
    <property type="match status" value="1"/>
</dbReference>
<protein>
    <submittedName>
        <fullName evidence="2">ROK family transcriptional regulator</fullName>
    </submittedName>
</protein>
<dbReference type="InterPro" id="IPR036390">
    <property type="entry name" value="WH_DNA-bd_sf"/>
</dbReference>
<evidence type="ECO:0000313" key="2">
    <source>
        <dbReference type="EMBL" id="WIX84062.1"/>
    </source>
</evidence>
<name>A0A9Y2IQF5_9PSEU</name>
<dbReference type="PANTHER" id="PTHR18964:SF173">
    <property type="entry name" value="GLUCOKINASE"/>
    <property type="match status" value="1"/>
</dbReference>
<dbReference type="Proteomes" id="UP001236014">
    <property type="component" value="Chromosome"/>
</dbReference>
<dbReference type="SUPFAM" id="SSF46785">
    <property type="entry name" value="Winged helix' DNA-binding domain"/>
    <property type="match status" value="1"/>
</dbReference>
<dbReference type="InterPro" id="IPR036388">
    <property type="entry name" value="WH-like_DNA-bd_sf"/>
</dbReference>
<dbReference type="RefSeq" id="WP_285974596.1">
    <property type="nucleotide sequence ID" value="NZ_CP127294.1"/>
</dbReference>
<dbReference type="EMBL" id="CP127294">
    <property type="protein sequence ID" value="WIX84062.1"/>
    <property type="molecule type" value="Genomic_DNA"/>
</dbReference>